<sequence length="373" mass="43304">MKRLEEMLNNFKYIAENPKKMLKQYKEETGKGAVGIMPVYAPEELVHAAGYLPMGLWGAQKTISKARTYLPPFACSIMQSVMENEIDGEYDDLDAVIFSVPCDTLKCMSQKWKGKSDVIVFTHPQNRKLECSNDFLVEEYKILKNKLEKTLNTKITDENLNKSIEIYNENRKIMREFVEVAAKYPNLIDPIARHNVIKSRWFIEKSKHTEMVRQLIDEVEKEEIIPWKGKKVVLTGIMAEPSGFLEILKDENFAVVADDLAQESRQFRIDVPMGEDPIYRLAKWWQYFDGCALATDPKKVRGSMLIDMVKENKADAVVVCMMKFCDPEEFDYPIYYKELDNENIPNIMVEIDLELTSFEQAKTRLQSFNEILK</sequence>
<evidence type="ECO:0000256" key="2">
    <source>
        <dbReference type="ARBA" id="ARBA00005806"/>
    </source>
</evidence>
<dbReference type="Gene3D" id="1.20.1270.370">
    <property type="match status" value="1"/>
</dbReference>
<dbReference type="PANTHER" id="PTHR30548">
    <property type="entry name" value="2-HYDROXYGLUTARYL-COA DEHYDRATASE, D-COMPONENT-RELATED"/>
    <property type="match status" value="1"/>
</dbReference>
<protein>
    <submittedName>
        <fullName evidence="7">Benzoyl-CoA reductase/2-hydroxyglutaryl-CoA dehydratase subunit BcrC/BadD/HgdB</fullName>
    </submittedName>
</protein>
<evidence type="ECO:0000256" key="5">
    <source>
        <dbReference type="ARBA" id="ARBA00023014"/>
    </source>
</evidence>
<comment type="caution">
    <text evidence="7">The sequence shown here is derived from an EMBL/GenBank/DDBJ whole genome shotgun (WGS) entry which is preliminary data.</text>
</comment>
<accession>A0ABS4KE76</accession>
<dbReference type="Gene3D" id="3.40.50.11890">
    <property type="match status" value="1"/>
</dbReference>
<comment type="similarity">
    <text evidence="2">Belongs to the FldB/FldC dehydratase alpha/beta subunit family.</text>
</comment>
<comment type="cofactor">
    <cofactor evidence="1">
        <name>[4Fe-4S] cluster</name>
        <dbReference type="ChEBI" id="CHEBI:49883"/>
    </cofactor>
</comment>
<dbReference type="InterPro" id="IPR010327">
    <property type="entry name" value="FldB/FldC_alpha/beta"/>
</dbReference>
<organism evidence="7 8">
    <name type="scientific">Peptoniphilus stercorisuis</name>
    <dbReference type="NCBI Taxonomy" id="1436965"/>
    <lineage>
        <taxon>Bacteria</taxon>
        <taxon>Bacillati</taxon>
        <taxon>Bacillota</taxon>
        <taxon>Tissierellia</taxon>
        <taxon>Tissierellales</taxon>
        <taxon>Peptoniphilaceae</taxon>
        <taxon>Peptoniphilus</taxon>
    </lineage>
</organism>
<name>A0ABS4KE76_9FIRM</name>
<evidence type="ECO:0000256" key="3">
    <source>
        <dbReference type="ARBA" id="ARBA00022723"/>
    </source>
</evidence>
<dbReference type="PANTHER" id="PTHR30548:SF5">
    <property type="entry name" value="SUBUNIT OF OXYGEN-SENSITIVE 2-HYDROXYISOCAPROYL-COA DEHYDRATASE"/>
    <property type="match status" value="1"/>
</dbReference>
<keyword evidence="8" id="KW-1185">Reference proteome</keyword>
<gene>
    <name evidence="7" type="ORF">J2Z71_001599</name>
</gene>
<evidence type="ECO:0000256" key="6">
    <source>
        <dbReference type="SAM" id="Coils"/>
    </source>
</evidence>
<keyword evidence="3" id="KW-0479">Metal-binding</keyword>
<dbReference type="Proteomes" id="UP001519306">
    <property type="component" value="Unassembled WGS sequence"/>
</dbReference>
<keyword evidence="4" id="KW-0408">Iron</keyword>
<dbReference type="Pfam" id="PF06050">
    <property type="entry name" value="HGD-D"/>
    <property type="match status" value="1"/>
</dbReference>
<evidence type="ECO:0000256" key="4">
    <source>
        <dbReference type="ARBA" id="ARBA00023004"/>
    </source>
</evidence>
<evidence type="ECO:0000256" key="1">
    <source>
        <dbReference type="ARBA" id="ARBA00001966"/>
    </source>
</evidence>
<evidence type="ECO:0000313" key="7">
    <source>
        <dbReference type="EMBL" id="MBP2026045.1"/>
    </source>
</evidence>
<keyword evidence="5" id="KW-0411">Iron-sulfur</keyword>
<feature type="coiled-coil region" evidence="6">
    <location>
        <begin position="126"/>
        <end position="153"/>
    </location>
</feature>
<dbReference type="EMBL" id="JAGGLJ010000018">
    <property type="protein sequence ID" value="MBP2026045.1"/>
    <property type="molecule type" value="Genomic_DNA"/>
</dbReference>
<proteinExistence type="inferred from homology"/>
<dbReference type="Gene3D" id="3.40.50.11900">
    <property type="match status" value="1"/>
</dbReference>
<evidence type="ECO:0000313" key="8">
    <source>
        <dbReference type="Proteomes" id="UP001519306"/>
    </source>
</evidence>
<reference evidence="7 8" key="1">
    <citation type="submission" date="2021-03" db="EMBL/GenBank/DDBJ databases">
        <title>Genomic Encyclopedia of Type Strains, Phase IV (KMG-IV): sequencing the most valuable type-strain genomes for metagenomic binning, comparative biology and taxonomic classification.</title>
        <authorList>
            <person name="Goeker M."/>
        </authorList>
    </citation>
    <scope>NUCLEOTIDE SEQUENCE [LARGE SCALE GENOMIC DNA]</scope>
    <source>
        <strain evidence="7 8">DSM 27563</strain>
    </source>
</reference>
<dbReference type="RefSeq" id="WP_210061894.1">
    <property type="nucleotide sequence ID" value="NZ_JAGGLJ010000018.1"/>
</dbReference>
<keyword evidence="6" id="KW-0175">Coiled coil</keyword>